<dbReference type="KEGG" id="cmg:NC81_03665"/>
<feature type="compositionally biased region" description="Low complexity" evidence="5">
    <location>
        <begin position="12"/>
        <end position="21"/>
    </location>
</feature>
<evidence type="ECO:0000256" key="4">
    <source>
        <dbReference type="ARBA" id="ARBA00023136"/>
    </source>
</evidence>
<accession>A0A070A0F8</accession>
<proteinExistence type="predicted"/>
<dbReference type="GO" id="GO:0019867">
    <property type="term" value="C:outer membrane"/>
    <property type="evidence" value="ECO:0007669"/>
    <property type="project" value="InterPro"/>
</dbReference>
<evidence type="ECO:0000256" key="3">
    <source>
        <dbReference type="ARBA" id="ARBA00022989"/>
    </source>
</evidence>
<keyword evidence="4 6" id="KW-0472">Membrane</keyword>
<dbReference type="GeneID" id="1246089"/>
<evidence type="ECO:0000313" key="8">
    <source>
        <dbReference type="Proteomes" id="UP000260363"/>
    </source>
</evidence>
<evidence type="ECO:0000256" key="6">
    <source>
        <dbReference type="SAM" id="Phobius"/>
    </source>
</evidence>
<dbReference type="SMR" id="A0A070A0F8"/>
<dbReference type="KEGG" id="cmm:NC80_03645"/>
<keyword evidence="3 6" id="KW-1133">Transmembrane helix</keyword>
<gene>
    <name evidence="7" type="ORF">BD36_03865</name>
</gene>
<evidence type="ECO:0000256" key="2">
    <source>
        <dbReference type="ARBA" id="ARBA00022692"/>
    </source>
</evidence>
<dbReference type="Proteomes" id="UP000260363">
    <property type="component" value="Chromosome"/>
</dbReference>
<dbReference type="EMBL" id="CP007217">
    <property type="protein sequence ID" value="AJR10794.1"/>
    <property type="molecule type" value="Genomic_DNA"/>
</dbReference>
<evidence type="ECO:0000313" key="7">
    <source>
        <dbReference type="EMBL" id="AJR10794.1"/>
    </source>
</evidence>
<dbReference type="PATRIC" id="fig|243161.6.peg.771"/>
<comment type="subcellular location">
    <subcellularLocation>
        <location evidence="1">Membrane</location>
        <topology evidence="1">Multi-pass membrane protein</topology>
    </subcellularLocation>
</comment>
<dbReference type="RefSeq" id="WP_010231348.1">
    <property type="nucleotide sequence ID" value="NZ_CP007217.1"/>
</dbReference>
<protein>
    <recommendedName>
        <fullName evidence="9">Cysteine-rich protein A</fullName>
    </recommendedName>
</protein>
<reference evidence="7 8" key="1">
    <citation type="submission" date="2014-02" db="EMBL/GenBank/DDBJ databases">
        <authorList>
            <person name="Chen C."/>
            <person name="Conrad T.A."/>
            <person name="Zhou Z."/>
            <person name="Lai Z."/>
            <person name="Zhong G."/>
        </authorList>
    </citation>
    <scope>NUCLEOTIDE SEQUENCE [LARGE SCALE GENOMIC DNA]</scope>
    <source>
        <strain evidence="7 8">Nigg3-28</strain>
    </source>
</reference>
<dbReference type="STRING" id="83560.NC80_03645"/>
<organism evidence="7 8">
    <name type="scientific">Chlamydia muridarum</name>
    <dbReference type="NCBI Taxonomy" id="83560"/>
    <lineage>
        <taxon>Bacteria</taxon>
        <taxon>Pseudomonadati</taxon>
        <taxon>Chlamydiota</taxon>
        <taxon>Chlamydiia</taxon>
        <taxon>Chlamydiales</taxon>
        <taxon>Chlamydiaceae</taxon>
        <taxon>Chlamydia/Chlamydophila group</taxon>
        <taxon>Chlamydia</taxon>
    </lineage>
</organism>
<feature type="region of interest" description="Disordered" evidence="5">
    <location>
        <begin position="1"/>
        <end position="21"/>
    </location>
</feature>
<evidence type="ECO:0000256" key="5">
    <source>
        <dbReference type="SAM" id="MobiDB-lite"/>
    </source>
</evidence>
<feature type="transmembrane region" description="Helical" evidence="6">
    <location>
        <begin position="73"/>
        <end position="94"/>
    </location>
</feature>
<dbReference type="Pfam" id="PF05745">
    <property type="entry name" value="CRPA"/>
    <property type="match status" value="1"/>
</dbReference>
<sequence length="152" mass="16201">MSTTPIVSGVTSQNNSSENVSNNARSLTLKERASKILSSTAFKVGLAVVGIFLVILSIVLLFILPATAASNPIYLAIPAILGCVNICIGILSMNKGSCSEAKWKLCKNVLKTSEDILDDGELNNSNKIFTDDNLSRVEDIVITLSSRRNSVA</sequence>
<dbReference type="InterPro" id="IPR008436">
    <property type="entry name" value="SRP-like"/>
</dbReference>
<keyword evidence="2 6" id="KW-0812">Transmembrane</keyword>
<dbReference type="AlphaFoldDB" id="A0A070A0F8"/>
<evidence type="ECO:0008006" key="9">
    <source>
        <dbReference type="Google" id="ProtNLM"/>
    </source>
</evidence>
<feature type="compositionally biased region" description="Polar residues" evidence="5">
    <location>
        <begin position="1"/>
        <end position="11"/>
    </location>
</feature>
<feature type="transmembrane region" description="Helical" evidence="6">
    <location>
        <begin position="44"/>
        <end position="67"/>
    </location>
</feature>
<evidence type="ECO:0000256" key="1">
    <source>
        <dbReference type="ARBA" id="ARBA00004141"/>
    </source>
</evidence>
<dbReference type="OMA" id="CVNICIG"/>
<name>A0A070A0F8_CHLMR</name>
<dbReference type="KEGG" id="cmx:DNC_03670"/>